<comment type="pathway">
    <text evidence="7">Carbohydrate biosynthesis; gluconeogenesis.</text>
</comment>
<comment type="similarity">
    <text evidence="2 7 8">Belongs to the GPI family.</text>
</comment>
<keyword evidence="4 7" id="KW-0324">Glycolysis</keyword>
<dbReference type="OrthoDB" id="140919at2"/>
<dbReference type="InterPro" id="IPR035476">
    <property type="entry name" value="SIS_PGI_1"/>
</dbReference>
<evidence type="ECO:0000256" key="4">
    <source>
        <dbReference type="ARBA" id="ARBA00023152"/>
    </source>
</evidence>
<dbReference type="InterPro" id="IPR035482">
    <property type="entry name" value="SIS_PGI_2"/>
</dbReference>
<keyword evidence="3 7" id="KW-0312">Gluconeogenesis</keyword>
<dbReference type="InterPro" id="IPR018189">
    <property type="entry name" value="Phosphoglucose_isomerase_CS"/>
</dbReference>
<dbReference type="FunFam" id="3.40.50.10490:FF:000004">
    <property type="entry name" value="Glucose-6-phosphate isomerase"/>
    <property type="match status" value="1"/>
</dbReference>
<dbReference type="GO" id="GO:0051156">
    <property type="term" value="P:glucose 6-phosphate metabolic process"/>
    <property type="evidence" value="ECO:0007669"/>
    <property type="project" value="TreeGrafter"/>
</dbReference>
<name>A0A364P0W3_9PROT</name>
<dbReference type="UniPathway" id="UPA00109">
    <property type="reaction ID" value="UER00181"/>
</dbReference>
<dbReference type="InterPro" id="IPR046348">
    <property type="entry name" value="SIS_dom_sf"/>
</dbReference>
<evidence type="ECO:0000256" key="6">
    <source>
        <dbReference type="ARBA" id="ARBA00029321"/>
    </source>
</evidence>
<evidence type="ECO:0000256" key="3">
    <source>
        <dbReference type="ARBA" id="ARBA00022432"/>
    </source>
</evidence>
<dbReference type="FunFam" id="1.10.1390.10:FF:000001">
    <property type="entry name" value="Glucose-6-phosphate isomerase"/>
    <property type="match status" value="1"/>
</dbReference>
<dbReference type="PROSITE" id="PS51463">
    <property type="entry name" value="P_GLUCOSE_ISOMERASE_3"/>
    <property type="match status" value="1"/>
</dbReference>
<proteinExistence type="inferred from homology"/>
<dbReference type="HAMAP" id="MF_00473">
    <property type="entry name" value="G6P_isomerase"/>
    <property type="match status" value="1"/>
</dbReference>
<dbReference type="InterPro" id="IPR001672">
    <property type="entry name" value="G6P_Isomerase"/>
</dbReference>
<dbReference type="PROSITE" id="PS00174">
    <property type="entry name" value="P_GLUCOSE_ISOMERASE_2"/>
    <property type="match status" value="1"/>
</dbReference>
<evidence type="ECO:0000313" key="10">
    <source>
        <dbReference type="Proteomes" id="UP000251075"/>
    </source>
</evidence>
<organism evidence="9 10">
    <name type="scientific">Paramagnetospirillum kuznetsovii</name>
    <dbReference type="NCBI Taxonomy" id="2053833"/>
    <lineage>
        <taxon>Bacteria</taxon>
        <taxon>Pseudomonadati</taxon>
        <taxon>Pseudomonadota</taxon>
        <taxon>Alphaproteobacteria</taxon>
        <taxon>Rhodospirillales</taxon>
        <taxon>Magnetospirillaceae</taxon>
        <taxon>Paramagnetospirillum</taxon>
    </lineage>
</organism>
<dbReference type="EC" id="5.3.1.9" evidence="7"/>
<evidence type="ECO:0000256" key="1">
    <source>
        <dbReference type="ARBA" id="ARBA00004926"/>
    </source>
</evidence>
<comment type="catalytic activity">
    <reaction evidence="6 7 8">
        <text>alpha-D-glucose 6-phosphate = beta-D-fructose 6-phosphate</text>
        <dbReference type="Rhea" id="RHEA:11816"/>
        <dbReference type="ChEBI" id="CHEBI:57634"/>
        <dbReference type="ChEBI" id="CHEBI:58225"/>
        <dbReference type="EC" id="5.3.1.9"/>
    </reaction>
</comment>
<dbReference type="Gene3D" id="1.10.1390.10">
    <property type="match status" value="1"/>
</dbReference>
<gene>
    <name evidence="7" type="primary">pgi</name>
    <name evidence="9" type="ORF">CU669_06290</name>
</gene>
<dbReference type="GO" id="GO:0097367">
    <property type="term" value="F:carbohydrate derivative binding"/>
    <property type="evidence" value="ECO:0007669"/>
    <property type="project" value="InterPro"/>
</dbReference>
<evidence type="ECO:0000313" key="9">
    <source>
        <dbReference type="EMBL" id="RAU22982.1"/>
    </source>
</evidence>
<evidence type="ECO:0000256" key="7">
    <source>
        <dbReference type="HAMAP-Rule" id="MF_00473"/>
    </source>
</evidence>
<dbReference type="Pfam" id="PF00342">
    <property type="entry name" value="PGI"/>
    <property type="match status" value="1"/>
</dbReference>
<evidence type="ECO:0000256" key="5">
    <source>
        <dbReference type="ARBA" id="ARBA00023235"/>
    </source>
</evidence>
<reference evidence="9 10" key="1">
    <citation type="submission" date="2017-11" db="EMBL/GenBank/DDBJ databases">
        <title>Draft genome sequence of magnetotactic bacterium Magnetospirillum kuznetsovii LBB-42.</title>
        <authorList>
            <person name="Grouzdev D.S."/>
            <person name="Rysina M.S."/>
            <person name="Baslerov R.V."/>
            <person name="Koziaeva V."/>
        </authorList>
    </citation>
    <scope>NUCLEOTIDE SEQUENCE [LARGE SCALE GENOMIC DNA]</scope>
    <source>
        <strain evidence="9 10">LBB-42</strain>
    </source>
</reference>
<dbReference type="GO" id="GO:0005829">
    <property type="term" value="C:cytosol"/>
    <property type="evidence" value="ECO:0007669"/>
    <property type="project" value="TreeGrafter"/>
</dbReference>
<dbReference type="RefSeq" id="WP_112142964.1">
    <property type="nucleotide sequence ID" value="NZ_PGTO01000003.1"/>
</dbReference>
<accession>A0A364P0W3</accession>
<protein>
    <recommendedName>
        <fullName evidence="7">Glucose-6-phosphate isomerase</fullName>
        <shortName evidence="7">GPI</shortName>
        <ecNumber evidence="7">5.3.1.9</ecNumber>
    </recommendedName>
    <alternativeName>
        <fullName evidence="7">Phosphoglucose isomerase</fullName>
        <shortName evidence="7">PGI</shortName>
    </alternativeName>
    <alternativeName>
        <fullName evidence="7">Phosphohexose isomerase</fullName>
        <shortName evidence="7">PHI</shortName>
    </alternativeName>
</protein>
<dbReference type="InterPro" id="IPR023096">
    <property type="entry name" value="G6P_Isomerase_C"/>
</dbReference>
<keyword evidence="5 7" id="KW-0413">Isomerase</keyword>
<keyword evidence="7" id="KW-0963">Cytoplasm</keyword>
<feature type="active site" description="Proton donor" evidence="7">
    <location>
        <position position="352"/>
    </location>
</feature>
<sequence length="550" mass="60315">MTNPTRLPAWAALEARAAKIGARPMRDMFAADPDRFRSFSLLLGDLLLDYSKNRIDCDTMGLLEALANQSGVSEARDAMFSGEKINATERRPVLHVALRNRSDRPMLVDGHDVMPQVRAVLAKMRDFSDRVHSGRWKGATGKTMATVVNIGIGGSDLGPAMVTEALKPYQRPDLAVRFISNVDGSHAAEVLKACDPETTLFIVASKTFTTQETIANATTCRDWLVGTLGEAAIPKHFVALSTNGKAVAEFGIDTANMFEFWDWVGGRYSLWSAIGLSIAVAVGFDRFEELLDGAFAMDEHFRTAPLAANMPVILAMLGVWYGNFLGAQAYAVLPYDQYLHRLPAYLQQLDMESNGKGTAKDGSPATWQTGAIVFGEPGTNGQHAFYQLIHQGTKLIPCDFLAAAETHNPLGEHHLMLLSNFLAQPEALMRGKTEDEVRAELTAVGMSEAEIAFQLPHRVFSGNRPTNSLLYRRLDPRTLGMLIALYEHKVFVQGVVWDVFSFDQWGVELGKVLAKKILPELSSTTPVSGHDSSTTGLIAQLRAWRTPHPG</sequence>
<dbReference type="NCBIfam" id="NF001211">
    <property type="entry name" value="PRK00179.1"/>
    <property type="match status" value="1"/>
</dbReference>
<comment type="function">
    <text evidence="7">Catalyzes the reversible isomerization of glucose-6-phosphate to fructose-6-phosphate.</text>
</comment>
<dbReference type="UniPathway" id="UPA00138"/>
<dbReference type="Gene3D" id="3.40.50.10490">
    <property type="entry name" value="Glucose-6-phosphate isomerase like protein, domain 1"/>
    <property type="match status" value="2"/>
</dbReference>
<comment type="pathway">
    <text evidence="1 7 8">Carbohydrate degradation; glycolysis; D-glyceraldehyde 3-phosphate and glycerone phosphate from D-glucose: step 2/4.</text>
</comment>
<comment type="subcellular location">
    <subcellularLocation>
        <location evidence="7">Cytoplasm</location>
    </subcellularLocation>
</comment>
<dbReference type="PANTHER" id="PTHR11469:SF1">
    <property type="entry name" value="GLUCOSE-6-PHOSPHATE ISOMERASE"/>
    <property type="match status" value="1"/>
</dbReference>
<dbReference type="PANTHER" id="PTHR11469">
    <property type="entry name" value="GLUCOSE-6-PHOSPHATE ISOMERASE"/>
    <property type="match status" value="1"/>
</dbReference>
<comment type="caution">
    <text evidence="9">The sequence shown here is derived from an EMBL/GenBank/DDBJ whole genome shotgun (WGS) entry which is preliminary data.</text>
</comment>
<evidence type="ECO:0000256" key="2">
    <source>
        <dbReference type="ARBA" id="ARBA00006604"/>
    </source>
</evidence>
<dbReference type="SUPFAM" id="SSF53697">
    <property type="entry name" value="SIS domain"/>
    <property type="match status" value="1"/>
</dbReference>
<dbReference type="PROSITE" id="PS00765">
    <property type="entry name" value="P_GLUCOSE_ISOMERASE_1"/>
    <property type="match status" value="1"/>
</dbReference>
<dbReference type="EMBL" id="PGTO01000003">
    <property type="protein sequence ID" value="RAU22982.1"/>
    <property type="molecule type" value="Genomic_DNA"/>
</dbReference>
<keyword evidence="10" id="KW-1185">Reference proteome</keyword>
<dbReference type="Proteomes" id="UP000251075">
    <property type="component" value="Unassembled WGS sequence"/>
</dbReference>
<dbReference type="GO" id="GO:0006094">
    <property type="term" value="P:gluconeogenesis"/>
    <property type="evidence" value="ECO:0007669"/>
    <property type="project" value="UniProtKB-UniRule"/>
</dbReference>
<dbReference type="GO" id="GO:0048029">
    <property type="term" value="F:monosaccharide binding"/>
    <property type="evidence" value="ECO:0007669"/>
    <property type="project" value="TreeGrafter"/>
</dbReference>
<dbReference type="AlphaFoldDB" id="A0A364P0W3"/>
<dbReference type="CDD" id="cd05016">
    <property type="entry name" value="SIS_PGI_2"/>
    <property type="match status" value="1"/>
</dbReference>
<feature type="active site" evidence="7">
    <location>
        <position position="511"/>
    </location>
</feature>
<feature type="active site" evidence="7">
    <location>
        <position position="383"/>
    </location>
</feature>
<dbReference type="GO" id="GO:0004347">
    <property type="term" value="F:glucose-6-phosphate isomerase activity"/>
    <property type="evidence" value="ECO:0007669"/>
    <property type="project" value="UniProtKB-UniRule"/>
</dbReference>
<dbReference type="PRINTS" id="PR00662">
    <property type="entry name" value="G6PISOMERASE"/>
</dbReference>
<dbReference type="CDD" id="cd05015">
    <property type="entry name" value="SIS_PGI_1"/>
    <property type="match status" value="1"/>
</dbReference>
<evidence type="ECO:0000256" key="8">
    <source>
        <dbReference type="RuleBase" id="RU000612"/>
    </source>
</evidence>
<dbReference type="GO" id="GO:0006096">
    <property type="term" value="P:glycolytic process"/>
    <property type="evidence" value="ECO:0007669"/>
    <property type="project" value="UniProtKB-UniRule"/>
</dbReference>